<reference evidence="2" key="1">
    <citation type="submission" date="2021-03" db="EMBL/GenBank/DDBJ databases">
        <title>Draft genome sequence of rust myrtle Austropuccinia psidii MF-1, a brazilian biotype.</title>
        <authorList>
            <person name="Quecine M.C."/>
            <person name="Pachon D.M.R."/>
            <person name="Bonatelli M.L."/>
            <person name="Correr F.H."/>
            <person name="Franceschini L.M."/>
            <person name="Leite T.F."/>
            <person name="Margarido G.R.A."/>
            <person name="Almeida C.A."/>
            <person name="Ferrarezi J.A."/>
            <person name="Labate C.A."/>
        </authorList>
    </citation>
    <scope>NUCLEOTIDE SEQUENCE</scope>
    <source>
        <strain evidence="2">MF-1</strain>
    </source>
</reference>
<dbReference type="AlphaFoldDB" id="A0A9Q3BE96"/>
<dbReference type="Proteomes" id="UP000765509">
    <property type="component" value="Unassembled WGS sequence"/>
</dbReference>
<comment type="caution">
    <text evidence="2">The sequence shown here is derived from an EMBL/GenBank/DDBJ whole genome shotgun (WGS) entry which is preliminary data.</text>
</comment>
<evidence type="ECO:0000313" key="2">
    <source>
        <dbReference type="EMBL" id="MBW0463657.1"/>
    </source>
</evidence>
<protein>
    <submittedName>
        <fullName evidence="2">Uncharacterized protein</fullName>
    </submittedName>
</protein>
<name>A0A9Q3BE96_9BASI</name>
<evidence type="ECO:0000313" key="3">
    <source>
        <dbReference type="Proteomes" id="UP000765509"/>
    </source>
</evidence>
<gene>
    <name evidence="2" type="ORF">O181_003372</name>
</gene>
<feature type="region of interest" description="Disordered" evidence="1">
    <location>
        <begin position="135"/>
        <end position="158"/>
    </location>
</feature>
<organism evidence="2 3">
    <name type="scientific">Austropuccinia psidii MF-1</name>
    <dbReference type="NCBI Taxonomy" id="1389203"/>
    <lineage>
        <taxon>Eukaryota</taxon>
        <taxon>Fungi</taxon>
        <taxon>Dikarya</taxon>
        <taxon>Basidiomycota</taxon>
        <taxon>Pucciniomycotina</taxon>
        <taxon>Pucciniomycetes</taxon>
        <taxon>Pucciniales</taxon>
        <taxon>Sphaerophragmiaceae</taxon>
        <taxon>Austropuccinia</taxon>
    </lineage>
</organism>
<dbReference type="EMBL" id="AVOT02000605">
    <property type="protein sequence ID" value="MBW0463657.1"/>
    <property type="molecule type" value="Genomic_DNA"/>
</dbReference>
<sequence length="158" mass="18991">MDQVLQLHQLLKDLFQWSMDNKRFNLASHWEDLGASFWKICLKEIPLKDFMVITKGWNPTRKFRLLEERETRIRQYLSYRRTSEPKRAYSYSFRLTRSRPTQLSSGFTTFRHQQISVQESPFFIIPGSFKEKTRIQGKKQDLFQSKAERVRPNDPEAV</sequence>
<proteinExistence type="predicted"/>
<evidence type="ECO:0000256" key="1">
    <source>
        <dbReference type="SAM" id="MobiDB-lite"/>
    </source>
</evidence>
<accession>A0A9Q3BE96</accession>
<keyword evidence="3" id="KW-1185">Reference proteome</keyword>